<gene>
    <name evidence="1" type="ORF">GIB67_019481</name>
</gene>
<dbReference type="PANTHER" id="PTHR36388:SF1">
    <property type="entry name" value="OS02G0469000 PROTEIN"/>
    <property type="match status" value="1"/>
</dbReference>
<dbReference type="AlphaFoldDB" id="A0A7J7N019"/>
<dbReference type="PANTHER" id="PTHR36388">
    <property type="entry name" value="OS02G0469000 PROTEIN"/>
    <property type="match status" value="1"/>
</dbReference>
<sequence>MEAQDDVWQAFVSSLVLTDDGDALSPEEAFWVDSCLVEDPELSDSSWNAVRDTLLDVLIAQPTLRQETVFAQNKFDLEFDPMSEEAGSTQIFKEIAENQISERAKTSGSLFSNQLHRGFLSKSPDHEEDDYTCSDSNLLGDFDPMNEDTETTHNLNDIDEESFVTVTKKTKSSGSQLGNHLRKRFLSTSRDHEEDEKNSISFDLGAVTDLGPLPENIFRIWDLDTGVLDKDETFTQFEKDFAGLEIDSLDGLISCMGDLSLHPT</sequence>
<evidence type="ECO:0000313" key="2">
    <source>
        <dbReference type="Proteomes" id="UP000541444"/>
    </source>
</evidence>
<dbReference type="Proteomes" id="UP000541444">
    <property type="component" value="Unassembled WGS sequence"/>
</dbReference>
<evidence type="ECO:0000313" key="1">
    <source>
        <dbReference type="EMBL" id="KAF6160541.1"/>
    </source>
</evidence>
<accession>A0A7J7N019</accession>
<reference evidence="1 2" key="1">
    <citation type="journal article" date="2020" name="IScience">
        <title>Genome Sequencing of the Endangered Kingdonia uniflora (Circaeasteraceae, Ranunculales) Reveals Potential Mechanisms of Evolutionary Specialization.</title>
        <authorList>
            <person name="Sun Y."/>
            <person name="Deng T."/>
            <person name="Zhang A."/>
            <person name="Moore M.J."/>
            <person name="Landis J.B."/>
            <person name="Lin N."/>
            <person name="Zhang H."/>
            <person name="Zhang X."/>
            <person name="Huang J."/>
            <person name="Zhang X."/>
            <person name="Sun H."/>
            <person name="Wang H."/>
        </authorList>
    </citation>
    <scope>NUCLEOTIDE SEQUENCE [LARGE SCALE GENOMIC DNA]</scope>
    <source>
        <strain evidence="1">TB1705</strain>
        <tissue evidence="1">Leaf</tissue>
    </source>
</reference>
<dbReference type="OrthoDB" id="1894296at2759"/>
<dbReference type="EMBL" id="JACGCM010001161">
    <property type="protein sequence ID" value="KAF6160541.1"/>
    <property type="molecule type" value="Genomic_DNA"/>
</dbReference>
<keyword evidence="2" id="KW-1185">Reference proteome</keyword>
<protein>
    <submittedName>
        <fullName evidence="1">Uncharacterized protein</fullName>
    </submittedName>
</protein>
<comment type="caution">
    <text evidence="1">The sequence shown here is derived from an EMBL/GenBank/DDBJ whole genome shotgun (WGS) entry which is preliminary data.</text>
</comment>
<proteinExistence type="predicted"/>
<name>A0A7J7N019_9MAGN</name>
<organism evidence="1 2">
    <name type="scientific">Kingdonia uniflora</name>
    <dbReference type="NCBI Taxonomy" id="39325"/>
    <lineage>
        <taxon>Eukaryota</taxon>
        <taxon>Viridiplantae</taxon>
        <taxon>Streptophyta</taxon>
        <taxon>Embryophyta</taxon>
        <taxon>Tracheophyta</taxon>
        <taxon>Spermatophyta</taxon>
        <taxon>Magnoliopsida</taxon>
        <taxon>Ranunculales</taxon>
        <taxon>Circaeasteraceae</taxon>
        <taxon>Kingdonia</taxon>
    </lineage>
</organism>